<dbReference type="PROSITE" id="PS50850">
    <property type="entry name" value="MFS"/>
    <property type="match status" value="1"/>
</dbReference>
<evidence type="ECO:0000259" key="6">
    <source>
        <dbReference type="PROSITE" id="PS50850"/>
    </source>
</evidence>
<dbReference type="PANTHER" id="PTHR11360">
    <property type="entry name" value="MONOCARBOXYLATE TRANSPORTER"/>
    <property type="match status" value="1"/>
</dbReference>
<accession>A0A8J3QGF8</accession>
<proteinExistence type="predicted"/>
<evidence type="ECO:0000256" key="1">
    <source>
        <dbReference type="ARBA" id="ARBA00004651"/>
    </source>
</evidence>
<dbReference type="CDD" id="cd17355">
    <property type="entry name" value="MFS_YcxA_like"/>
    <property type="match status" value="1"/>
</dbReference>
<dbReference type="PANTHER" id="PTHR11360:SF284">
    <property type="entry name" value="EG:103B4.3 PROTEIN-RELATED"/>
    <property type="match status" value="1"/>
</dbReference>
<feature type="transmembrane region" description="Helical" evidence="5">
    <location>
        <begin position="7"/>
        <end position="25"/>
    </location>
</feature>
<dbReference type="InterPro" id="IPR036259">
    <property type="entry name" value="MFS_trans_sf"/>
</dbReference>
<evidence type="ECO:0000256" key="3">
    <source>
        <dbReference type="ARBA" id="ARBA00022989"/>
    </source>
</evidence>
<evidence type="ECO:0000256" key="2">
    <source>
        <dbReference type="ARBA" id="ARBA00022692"/>
    </source>
</evidence>
<feature type="transmembrane region" description="Helical" evidence="5">
    <location>
        <begin position="320"/>
        <end position="341"/>
    </location>
</feature>
<evidence type="ECO:0000313" key="7">
    <source>
        <dbReference type="EMBL" id="GIH09187.1"/>
    </source>
</evidence>
<keyword evidence="2 5" id="KW-0812">Transmembrane</keyword>
<feature type="transmembrane region" description="Helical" evidence="5">
    <location>
        <begin position="45"/>
        <end position="65"/>
    </location>
</feature>
<feature type="domain" description="Major facilitator superfamily (MFS) profile" evidence="6">
    <location>
        <begin position="10"/>
        <end position="408"/>
    </location>
</feature>
<feature type="transmembrane region" description="Helical" evidence="5">
    <location>
        <begin position="386"/>
        <end position="406"/>
    </location>
</feature>
<dbReference type="InterPro" id="IPR011701">
    <property type="entry name" value="MFS"/>
</dbReference>
<dbReference type="Proteomes" id="UP000612899">
    <property type="component" value="Unassembled WGS sequence"/>
</dbReference>
<keyword evidence="3 5" id="KW-1133">Transmembrane helix</keyword>
<dbReference type="EMBL" id="BONY01000063">
    <property type="protein sequence ID" value="GIH09187.1"/>
    <property type="molecule type" value="Genomic_DNA"/>
</dbReference>
<evidence type="ECO:0000256" key="5">
    <source>
        <dbReference type="SAM" id="Phobius"/>
    </source>
</evidence>
<dbReference type="GO" id="GO:0022857">
    <property type="term" value="F:transmembrane transporter activity"/>
    <property type="evidence" value="ECO:0007669"/>
    <property type="project" value="InterPro"/>
</dbReference>
<keyword evidence="8" id="KW-1185">Reference proteome</keyword>
<dbReference type="RefSeq" id="WP_203912919.1">
    <property type="nucleotide sequence ID" value="NZ_BONY01000063.1"/>
</dbReference>
<feature type="transmembrane region" description="Helical" evidence="5">
    <location>
        <begin position="134"/>
        <end position="158"/>
    </location>
</feature>
<sequence>MRKRVHFAWVVVGVAFITLLGAAGYRSSPSVLMVPIQDEFGGPRAAVSAAISVNLLLFGLVAPFAASLIERFGLRRVASVGLLLIGLGAGLPVFITATWQLVFLWGVLVGAGAGSISLVFTASLANRWFVKHRGLVTGLLTAATATGQLIFLPVLAALAEERGWRTASLVVGTSTLLVVPLVLLFLRDRPSDKGLLPYGADASYTENREKPGNAIATLRMASRSRTFWLLVAGFAICGATTNGLIGTHFLPAAHDHGMAPTTAASLLALIGVFDIIGTVGSGWLTDRVDSRILLGVYYGLRGLSLLSLPLLLTGEVKPSLLIFVIFYGLDWIATVPPTVALCRENFGASGTIVFGWVFASHQIGAAIAALAAGAARDAFGDYITTWIFTGALAIVAAGLSVAIRALPSGVQDPVPAHA</sequence>
<feature type="transmembrane region" description="Helical" evidence="5">
    <location>
        <begin position="296"/>
        <end position="314"/>
    </location>
</feature>
<dbReference type="InterPro" id="IPR050327">
    <property type="entry name" value="Proton-linked_MCT"/>
</dbReference>
<protein>
    <submittedName>
        <fullName evidence="7">MFS transporter</fullName>
    </submittedName>
</protein>
<dbReference type="Pfam" id="PF07690">
    <property type="entry name" value="MFS_1"/>
    <property type="match status" value="1"/>
</dbReference>
<evidence type="ECO:0000313" key="8">
    <source>
        <dbReference type="Proteomes" id="UP000612899"/>
    </source>
</evidence>
<organism evidence="7 8">
    <name type="scientific">Rhizocola hellebori</name>
    <dbReference type="NCBI Taxonomy" id="1392758"/>
    <lineage>
        <taxon>Bacteria</taxon>
        <taxon>Bacillati</taxon>
        <taxon>Actinomycetota</taxon>
        <taxon>Actinomycetes</taxon>
        <taxon>Micromonosporales</taxon>
        <taxon>Micromonosporaceae</taxon>
        <taxon>Rhizocola</taxon>
    </lineage>
</organism>
<dbReference type="AlphaFoldDB" id="A0A8J3QGF8"/>
<comment type="caution">
    <text evidence="7">The sequence shown here is derived from an EMBL/GenBank/DDBJ whole genome shotgun (WGS) entry which is preliminary data.</text>
</comment>
<keyword evidence="4 5" id="KW-0472">Membrane</keyword>
<feature type="transmembrane region" description="Helical" evidence="5">
    <location>
        <begin position="227"/>
        <end position="250"/>
    </location>
</feature>
<feature type="transmembrane region" description="Helical" evidence="5">
    <location>
        <begin position="77"/>
        <end position="95"/>
    </location>
</feature>
<dbReference type="Gene3D" id="1.20.1250.20">
    <property type="entry name" value="MFS general substrate transporter like domains"/>
    <property type="match status" value="2"/>
</dbReference>
<dbReference type="SUPFAM" id="SSF103473">
    <property type="entry name" value="MFS general substrate transporter"/>
    <property type="match status" value="1"/>
</dbReference>
<reference evidence="7" key="1">
    <citation type="submission" date="2021-01" db="EMBL/GenBank/DDBJ databases">
        <title>Whole genome shotgun sequence of Rhizocola hellebori NBRC 109834.</title>
        <authorList>
            <person name="Komaki H."/>
            <person name="Tamura T."/>
        </authorList>
    </citation>
    <scope>NUCLEOTIDE SEQUENCE</scope>
    <source>
        <strain evidence="7">NBRC 109834</strain>
    </source>
</reference>
<comment type="subcellular location">
    <subcellularLocation>
        <location evidence="1">Cell membrane</location>
        <topology evidence="1">Multi-pass membrane protein</topology>
    </subcellularLocation>
</comment>
<feature type="transmembrane region" description="Helical" evidence="5">
    <location>
        <begin position="101"/>
        <end position="122"/>
    </location>
</feature>
<feature type="transmembrane region" description="Helical" evidence="5">
    <location>
        <begin position="164"/>
        <end position="186"/>
    </location>
</feature>
<gene>
    <name evidence="7" type="ORF">Rhe02_72540</name>
</gene>
<dbReference type="InterPro" id="IPR020846">
    <property type="entry name" value="MFS_dom"/>
</dbReference>
<evidence type="ECO:0000256" key="4">
    <source>
        <dbReference type="ARBA" id="ARBA00023136"/>
    </source>
</evidence>
<dbReference type="GO" id="GO:0005886">
    <property type="term" value="C:plasma membrane"/>
    <property type="evidence" value="ECO:0007669"/>
    <property type="project" value="UniProtKB-SubCell"/>
</dbReference>
<feature type="transmembrane region" description="Helical" evidence="5">
    <location>
        <begin position="353"/>
        <end position="374"/>
    </location>
</feature>
<name>A0A8J3QGF8_9ACTN</name>
<feature type="transmembrane region" description="Helical" evidence="5">
    <location>
        <begin position="262"/>
        <end position="284"/>
    </location>
</feature>